<dbReference type="STRING" id="1034943.BN59_00993"/>
<dbReference type="Proteomes" id="UP000044071">
    <property type="component" value="Unassembled WGS sequence"/>
</dbReference>
<dbReference type="Gene3D" id="1.10.238.160">
    <property type="match status" value="1"/>
</dbReference>
<dbReference type="InterPro" id="IPR010260">
    <property type="entry name" value="AlpA"/>
</dbReference>
<evidence type="ECO:0000313" key="2">
    <source>
        <dbReference type="Proteomes" id="UP000044071"/>
    </source>
</evidence>
<dbReference type="RefSeq" id="WP_027219241.1">
    <property type="nucleotide sequence ID" value="NZ_CCVW01000001.1"/>
</dbReference>
<dbReference type="SUPFAM" id="SSF46955">
    <property type="entry name" value="Putative DNA-binding domain"/>
    <property type="match status" value="1"/>
</dbReference>
<dbReference type="Pfam" id="PF05930">
    <property type="entry name" value="Phage_AlpA"/>
    <property type="match status" value="1"/>
</dbReference>
<dbReference type="InterPro" id="IPR009061">
    <property type="entry name" value="DNA-bd_dom_put_sf"/>
</dbReference>
<name>A0A078KY69_9GAMM</name>
<dbReference type="OrthoDB" id="5298532at2"/>
<accession>A0A078KY69</accession>
<reference evidence="1 2" key="1">
    <citation type="submission" date="2014-06" db="EMBL/GenBank/DDBJ databases">
        <authorList>
            <person name="Urmite Genomes Urmite Genomes"/>
        </authorList>
    </citation>
    <scope>NUCLEOTIDE SEQUENCE [LARGE SCALE GENOMIC DNA]</scope>
</reference>
<keyword evidence="2" id="KW-1185">Reference proteome</keyword>
<gene>
    <name evidence="1" type="ORF">BN59_00993</name>
</gene>
<proteinExistence type="predicted"/>
<dbReference type="AlphaFoldDB" id="A0A078KY69"/>
<dbReference type="EMBL" id="CCSB01000001">
    <property type="protein sequence ID" value="CDZ76719.1"/>
    <property type="molecule type" value="Genomic_DNA"/>
</dbReference>
<protein>
    <submittedName>
        <fullName evidence="1">Putative transcriptional regulator</fullName>
    </submittedName>
</protein>
<dbReference type="eggNOG" id="COG3311">
    <property type="taxonomic scope" value="Bacteria"/>
</dbReference>
<sequence>MQAKDSNFKQQLLFINDIEIIIGKDRLTLRRWWMDGKFPKPVKLHGRTLVWHKDDIDEWISRNIRKKP</sequence>
<organism evidence="1 2">
    <name type="scientific">Legionella massiliensis</name>
    <dbReference type="NCBI Taxonomy" id="1034943"/>
    <lineage>
        <taxon>Bacteria</taxon>
        <taxon>Pseudomonadati</taxon>
        <taxon>Pseudomonadota</taxon>
        <taxon>Gammaproteobacteria</taxon>
        <taxon>Legionellales</taxon>
        <taxon>Legionellaceae</taxon>
        <taxon>Legionella</taxon>
    </lineage>
</organism>
<evidence type="ECO:0000313" key="1">
    <source>
        <dbReference type="EMBL" id="CDZ76719.1"/>
    </source>
</evidence>